<dbReference type="SUPFAM" id="SSF48264">
    <property type="entry name" value="Cytochrome P450"/>
    <property type="match status" value="1"/>
</dbReference>
<evidence type="ECO:0000313" key="9">
    <source>
        <dbReference type="Proteomes" id="UP001432027"/>
    </source>
</evidence>
<evidence type="ECO:0000256" key="1">
    <source>
        <dbReference type="ARBA" id="ARBA00001971"/>
    </source>
</evidence>
<keyword evidence="7" id="KW-0560">Oxidoreductase</keyword>
<dbReference type="PRINTS" id="PR00463">
    <property type="entry name" value="EP450I"/>
</dbReference>
<dbReference type="Pfam" id="PF00067">
    <property type="entry name" value="p450"/>
    <property type="match status" value="1"/>
</dbReference>
<dbReference type="GO" id="GO:0016705">
    <property type="term" value="F:oxidoreductase activity, acting on paired donors, with incorporation or reduction of molecular oxygen"/>
    <property type="evidence" value="ECO:0007669"/>
    <property type="project" value="InterPro"/>
</dbReference>
<dbReference type="InterPro" id="IPR001128">
    <property type="entry name" value="Cyt_P450"/>
</dbReference>
<dbReference type="Proteomes" id="UP001432027">
    <property type="component" value="Unassembled WGS sequence"/>
</dbReference>
<dbReference type="GO" id="GO:0005506">
    <property type="term" value="F:iron ion binding"/>
    <property type="evidence" value="ECO:0007669"/>
    <property type="project" value="InterPro"/>
</dbReference>
<sequence>GMILALVFTGAALFYFSWVFKLVADWIRQYPLVKRLPGPKGLPVLGNVLDVAGDTTVPLKFFLEEANKAQARGEQTMTVCLLGRTITFPLNGQMTKVICDSMYEIMKGKDYGFLRDWIGEANLLAIDEPWKKMRKFLTPMFHFTMLEGYLPRFNTHARLLVDVLGEERLKGKVDMAHFIKLSTLDAILDTTMGCHFSFVRNPEHPYLKAVDVFTYLSQKYNVEAHMWVNWIWMLLYHRQHKAALDQLHGLTDEVLHERFKAVESGEVDLRAKNRPLIDHFLVLHQDGQMTFDDIHYDINAVIFGGHDTTSASIIFIFWSLACQPDLQQKCYEEIMELFGGDRDRECEPEDLKSLDYTERFIKESMRMFPPVPLIEREMRQDFQMGEALLPRGTEIFINAFIIHHNETAWPDSWRFDPDRFLPEQMATRHTYDYIPFGAGIRNCLGQKFAMNQIKVIVCTLLRHYIFSTEHQLLDQGYATEVVLKPTLGCDLTVTPR</sequence>
<dbReference type="InterPro" id="IPR002401">
    <property type="entry name" value="Cyt_P450_E_grp-I"/>
</dbReference>
<comment type="caution">
    <text evidence="8">The sequence shown here is derived from an EMBL/GenBank/DDBJ whole genome shotgun (WGS) entry which is preliminary data.</text>
</comment>
<evidence type="ECO:0000256" key="6">
    <source>
        <dbReference type="PIRSR" id="PIRSR602401-1"/>
    </source>
</evidence>
<dbReference type="GO" id="GO:0020037">
    <property type="term" value="F:heme binding"/>
    <property type="evidence" value="ECO:0007669"/>
    <property type="project" value="InterPro"/>
</dbReference>
<dbReference type="Gene3D" id="1.10.630.10">
    <property type="entry name" value="Cytochrome P450"/>
    <property type="match status" value="1"/>
</dbReference>
<name>A0AAV5T5F7_9BILA</name>
<evidence type="ECO:0000256" key="4">
    <source>
        <dbReference type="ARBA" id="ARBA00023004"/>
    </source>
</evidence>
<evidence type="ECO:0000313" key="8">
    <source>
        <dbReference type="EMBL" id="GMS86916.1"/>
    </source>
</evidence>
<evidence type="ECO:0000256" key="3">
    <source>
        <dbReference type="ARBA" id="ARBA00022617"/>
    </source>
</evidence>
<dbReference type="InterPro" id="IPR017972">
    <property type="entry name" value="Cyt_P450_CS"/>
</dbReference>
<dbReference type="InterPro" id="IPR036396">
    <property type="entry name" value="Cyt_P450_sf"/>
</dbReference>
<keyword evidence="9" id="KW-1185">Reference proteome</keyword>
<dbReference type="AlphaFoldDB" id="A0AAV5T5F7"/>
<dbReference type="PANTHER" id="PTHR24291:SF194">
    <property type="entry name" value="CYTOCHROME P450 FAMILY"/>
    <property type="match status" value="1"/>
</dbReference>
<keyword evidence="6 7" id="KW-0479">Metal-binding</keyword>
<dbReference type="PROSITE" id="PS00086">
    <property type="entry name" value="CYTOCHROME_P450"/>
    <property type="match status" value="1"/>
</dbReference>
<organism evidence="8 9">
    <name type="scientific">Pristionchus entomophagus</name>
    <dbReference type="NCBI Taxonomy" id="358040"/>
    <lineage>
        <taxon>Eukaryota</taxon>
        <taxon>Metazoa</taxon>
        <taxon>Ecdysozoa</taxon>
        <taxon>Nematoda</taxon>
        <taxon>Chromadorea</taxon>
        <taxon>Rhabditida</taxon>
        <taxon>Rhabditina</taxon>
        <taxon>Diplogasteromorpha</taxon>
        <taxon>Diplogasteroidea</taxon>
        <taxon>Neodiplogasteridae</taxon>
        <taxon>Pristionchus</taxon>
    </lineage>
</organism>
<evidence type="ECO:0000256" key="2">
    <source>
        <dbReference type="ARBA" id="ARBA00010617"/>
    </source>
</evidence>
<keyword evidence="3 6" id="KW-0349">Heme</keyword>
<dbReference type="EMBL" id="BTSX01000002">
    <property type="protein sequence ID" value="GMS86916.1"/>
    <property type="molecule type" value="Genomic_DNA"/>
</dbReference>
<dbReference type="PANTHER" id="PTHR24291">
    <property type="entry name" value="CYTOCHROME P450 FAMILY 4"/>
    <property type="match status" value="1"/>
</dbReference>
<keyword evidence="5 7" id="KW-0503">Monooxygenase</keyword>
<dbReference type="InterPro" id="IPR050196">
    <property type="entry name" value="Cytochrome_P450_Monoox"/>
</dbReference>
<evidence type="ECO:0000256" key="5">
    <source>
        <dbReference type="ARBA" id="ARBA00023033"/>
    </source>
</evidence>
<gene>
    <name evidence="8" type="ORF">PENTCL1PPCAC_9091</name>
</gene>
<evidence type="ECO:0000256" key="7">
    <source>
        <dbReference type="RuleBase" id="RU000461"/>
    </source>
</evidence>
<dbReference type="PRINTS" id="PR00385">
    <property type="entry name" value="P450"/>
</dbReference>
<reference evidence="8" key="1">
    <citation type="submission" date="2023-10" db="EMBL/GenBank/DDBJ databases">
        <title>Genome assembly of Pristionchus species.</title>
        <authorList>
            <person name="Yoshida K."/>
            <person name="Sommer R.J."/>
        </authorList>
    </citation>
    <scope>NUCLEOTIDE SEQUENCE</scope>
    <source>
        <strain evidence="8">RS0144</strain>
    </source>
</reference>
<feature type="non-terminal residue" evidence="8">
    <location>
        <position position="1"/>
    </location>
</feature>
<comment type="similarity">
    <text evidence="2 7">Belongs to the cytochrome P450 family.</text>
</comment>
<comment type="cofactor">
    <cofactor evidence="1 6">
        <name>heme</name>
        <dbReference type="ChEBI" id="CHEBI:30413"/>
    </cofactor>
</comment>
<feature type="binding site" description="axial binding residue" evidence="6">
    <location>
        <position position="443"/>
    </location>
    <ligand>
        <name>heme</name>
        <dbReference type="ChEBI" id="CHEBI:30413"/>
    </ligand>
    <ligandPart>
        <name>Fe</name>
        <dbReference type="ChEBI" id="CHEBI:18248"/>
    </ligandPart>
</feature>
<evidence type="ECO:0008006" key="10">
    <source>
        <dbReference type="Google" id="ProtNLM"/>
    </source>
</evidence>
<proteinExistence type="inferred from homology"/>
<keyword evidence="4 6" id="KW-0408">Iron</keyword>
<dbReference type="GO" id="GO:0004497">
    <property type="term" value="F:monooxygenase activity"/>
    <property type="evidence" value="ECO:0007669"/>
    <property type="project" value="UniProtKB-KW"/>
</dbReference>
<accession>A0AAV5T5F7</accession>
<protein>
    <recommendedName>
        <fullName evidence="10">Cytochrome P450</fullName>
    </recommendedName>
</protein>